<accession>A0ABS2D164</accession>
<keyword evidence="1" id="KW-0645">Protease</keyword>
<dbReference type="Proteomes" id="UP000759529">
    <property type="component" value="Unassembled WGS sequence"/>
</dbReference>
<dbReference type="Pfam" id="PF13583">
    <property type="entry name" value="Reprolysin_4"/>
    <property type="match status" value="1"/>
</dbReference>
<evidence type="ECO:0000313" key="8">
    <source>
        <dbReference type="Proteomes" id="UP000759529"/>
    </source>
</evidence>
<dbReference type="Gene3D" id="2.60.40.10">
    <property type="entry name" value="Immunoglobulins"/>
    <property type="match status" value="1"/>
</dbReference>
<dbReference type="SUPFAM" id="SSF49265">
    <property type="entry name" value="Fibronectin type III"/>
    <property type="match status" value="1"/>
</dbReference>
<protein>
    <submittedName>
        <fullName evidence="7">Proprotein convertase P-domain-containing protein</fullName>
    </submittedName>
</protein>
<dbReference type="EMBL" id="JACSOD020000509">
    <property type="protein sequence ID" value="MBM6500904.1"/>
    <property type="molecule type" value="Genomic_DNA"/>
</dbReference>
<feature type="compositionally biased region" description="Low complexity" evidence="4">
    <location>
        <begin position="458"/>
        <end position="468"/>
    </location>
</feature>
<sequence>MTKKLFIFIFFFSLPLFSQKGTWERITTTNVKPNKIASRQTFPSEFTLYSGSVDQIQKSLKQSPERLKTNFSNVIISIPNAEGNLERFQMFEFSNFAPELQAQFPEIRSYIGIGIDDKYAKLRLSSDPNGIQGMIFRIGKENEFFEPYTEQGNIYAFYSTNRNKGEMPFVCTTDDVKVAEELKFQTQNQNRSSSGELLTFRLALSCTGEYAQFYGGTVALALEGMNDTMTRVNGVFENDLAIHMDLIPNNNIIVFTNPANDPYTTIGNWNAQLQNTLTNLIGEANYDIGHVFGASGGGGSAGCIGCVCDDGIKGSAKTAPSDGVPGGDTFDIDYVAHEMGHQFGANHTYSHIVEGSGVNVEPGSGSTIMGYAGITSRDVQSNSNDYFVYASVKQIQDNMLGKACPVRMNLSNSTPTADAGLDYTIPRSTPFVLTGVATDLDNDALTYCWEQNDSATSTAQSGAQSAASPTKTIGPNWRSYSPVNTPTRYFPPLNRVIANQSTTSGLEILTEALSSVARTLNFVFTVRDNFAGAGQTNSDEMRVTVNGTAGPFVVNSPNTAVSWVVGTNQNVTWNVAGTTTNGVNAEFVDIYLSTDGGNTYPILLASKVPNDGSEIVTVPNNVGTANRIMVKGYKHIFYDISNTNFTITAPASSFAVAFNGVVEQQNKDACSGSSVSYSILYNVYSGFIGSTTFAVTGQPAGSIVTFSPNSISSNGIVTMTISNLSNATLSFYSMVVTAISGAEIKTVPFYLNLLNSNFASSVLTSPANNAIGQNTNLNLTWQADSNATQYDVQVSTDQNFTNIISSGTSNTTSYTVSGLSEATVYYWRILPKNSACSGVYSSSYLFKTGQITCNSFSSSNVPITIPTSNNVTVNSTLNVSTPGVISDVNASITINHTYVNDLTVTLISPSGSQIQLLNRPCSAQPLANINATFDNSGSTLVCGSVSPVISGSLIPFQSLSILDGQQMNGTWTLRVLDSAQGDGGAITSWSLNICNVSEVPLSVNDNTFQNFALYPNPNKGNFTISFNSDNSEKISVGVFDIRGRSVFNKEYQNNGLFNENMQLDNLQSGVYLVRVQNGSKQLTKKIVIE</sequence>
<keyword evidence="2" id="KW-0732">Signal</keyword>
<feature type="compositionally biased region" description="Polar residues" evidence="4">
    <location>
        <begin position="469"/>
        <end position="478"/>
    </location>
</feature>
<dbReference type="RefSeq" id="WP_187656027.1">
    <property type="nucleotide sequence ID" value="NZ_JACSOD020000509.1"/>
</dbReference>
<feature type="domain" description="Fibronectin type-III" evidence="5">
    <location>
        <begin position="762"/>
        <end position="851"/>
    </location>
</feature>
<dbReference type="InterPro" id="IPR024079">
    <property type="entry name" value="MetalloPept_cat_dom_sf"/>
</dbReference>
<gene>
    <name evidence="7" type="ORF">H9X54_016555</name>
</gene>
<evidence type="ECO:0000313" key="7">
    <source>
        <dbReference type="EMBL" id="MBM6500904.1"/>
    </source>
</evidence>
<dbReference type="SUPFAM" id="SSF55486">
    <property type="entry name" value="Metalloproteases ('zincins'), catalytic domain"/>
    <property type="match status" value="1"/>
</dbReference>
<evidence type="ECO:0000259" key="6">
    <source>
        <dbReference type="PROSITE" id="PS51829"/>
    </source>
</evidence>
<dbReference type="SUPFAM" id="SSF49785">
    <property type="entry name" value="Galactose-binding domain-like"/>
    <property type="match status" value="1"/>
</dbReference>
<dbReference type="Gene3D" id="3.40.390.10">
    <property type="entry name" value="Collagenase (Catalytic Domain)"/>
    <property type="match status" value="1"/>
</dbReference>
<dbReference type="PROSITE" id="PS50853">
    <property type="entry name" value="FN3"/>
    <property type="match status" value="1"/>
</dbReference>
<feature type="region of interest" description="Disordered" evidence="4">
    <location>
        <begin position="458"/>
        <end position="478"/>
    </location>
</feature>
<dbReference type="InterPro" id="IPR036116">
    <property type="entry name" value="FN3_sf"/>
</dbReference>
<dbReference type="NCBIfam" id="TIGR04183">
    <property type="entry name" value="Por_Secre_tail"/>
    <property type="match status" value="1"/>
</dbReference>
<evidence type="ECO:0000256" key="1">
    <source>
        <dbReference type="ARBA" id="ARBA00022670"/>
    </source>
</evidence>
<keyword evidence="3" id="KW-0378">Hydrolase</keyword>
<evidence type="ECO:0000256" key="4">
    <source>
        <dbReference type="SAM" id="MobiDB-lite"/>
    </source>
</evidence>
<proteinExistence type="predicted"/>
<dbReference type="InterPro" id="IPR003961">
    <property type="entry name" value="FN3_dom"/>
</dbReference>
<evidence type="ECO:0000256" key="2">
    <source>
        <dbReference type="ARBA" id="ARBA00022729"/>
    </source>
</evidence>
<name>A0ABS2D164_9FLAO</name>
<dbReference type="InterPro" id="IPR002884">
    <property type="entry name" value="P_dom"/>
</dbReference>
<comment type="caution">
    <text evidence="7">The sequence shown here is derived from an EMBL/GenBank/DDBJ whole genome shotgun (WGS) entry which is preliminary data.</text>
</comment>
<dbReference type="Gene3D" id="2.60.120.260">
    <property type="entry name" value="Galactose-binding domain-like"/>
    <property type="match status" value="1"/>
</dbReference>
<dbReference type="CDD" id="cd00063">
    <property type="entry name" value="FN3"/>
    <property type="match status" value="1"/>
</dbReference>
<reference evidence="7 8" key="1">
    <citation type="submission" date="2021-02" db="EMBL/GenBank/DDBJ databases">
        <authorList>
            <person name="Jung H.S."/>
            <person name="Chun B.H."/>
            <person name="Jeon C.O."/>
        </authorList>
    </citation>
    <scope>NUCLEOTIDE SEQUENCE [LARGE SCALE GENOMIC DNA]</scope>
    <source>
        <strain evidence="7 8">LMG 25203</strain>
    </source>
</reference>
<evidence type="ECO:0000256" key="3">
    <source>
        <dbReference type="ARBA" id="ARBA00022801"/>
    </source>
</evidence>
<dbReference type="InterPro" id="IPR013783">
    <property type="entry name" value="Ig-like_fold"/>
</dbReference>
<evidence type="ECO:0000259" key="5">
    <source>
        <dbReference type="PROSITE" id="PS50853"/>
    </source>
</evidence>
<dbReference type="InterPro" id="IPR008979">
    <property type="entry name" value="Galactose-bd-like_sf"/>
</dbReference>
<organism evidence="7 8">
    <name type="scientific">Flavobacterium macrobrachii</name>
    <dbReference type="NCBI Taxonomy" id="591204"/>
    <lineage>
        <taxon>Bacteria</taxon>
        <taxon>Pseudomonadati</taxon>
        <taxon>Bacteroidota</taxon>
        <taxon>Flavobacteriia</taxon>
        <taxon>Flavobacteriales</taxon>
        <taxon>Flavobacteriaceae</taxon>
        <taxon>Flavobacterium</taxon>
    </lineage>
</organism>
<dbReference type="Pfam" id="PF18962">
    <property type="entry name" value="Por_Secre_tail"/>
    <property type="match status" value="1"/>
</dbReference>
<dbReference type="PROSITE" id="PS51829">
    <property type="entry name" value="P_HOMO_B"/>
    <property type="match status" value="1"/>
</dbReference>
<dbReference type="Pfam" id="PF01483">
    <property type="entry name" value="P_proprotein"/>
    <property type="match status" value="1"/>
</dbReference>
<feature type="domain" description="P/Homo B" evidence="6">
    <location>
        <begin position="846"/>
        <end position="999"/>
    </location>
</feature>
<dbReference type="InterPro" id="IPR026444">
    <property type="entry name" value="Secre_tail"/>
</dbReference>
<keyword evidence="8" id="KW-1185">Reference proteome</keyword>